<sequence>MLPFPFLSKGGLPKWLTQSYLNNDIQKFVQEMVEQSISSSIKNAKMMGSVHEVEEERPEQANGTLQASTFESNDHVYVRVFVKDESVLPNVKIYHSSNELVIEGMPSSDDRHIISLPSPVRMKESVSEYRDHHLQIKMKKRIDPQFTEVAVPTLD</sequence>
<keyword evidence="2" id="KW-1185">Reference proteome</keyword>
<gene>
    <name evidence="1" type="ORF">JOC94_001600</name>
</gene>
<comment type="caution">
    <text evidence="1">The sequence shown here is derived from an EMBL/GenBank/DDBJ whole genome shotgun (WGS) entry which is preliminary data.</text>
</comment>
<dbReference type="Proteomes" id="UP000823485">
    <property type="component" value="Unassembled WGS sequence"/>
</dbReference>
<dbReference type="RefSeq" id="WP_077112599.1">
    <property type="nucleotide sequence ID" value="NZ_JAFBFH010000008.1"/>
</dbReference>
<evidence type="ECO:0000313" key="1">
    <source>
        <dbReference type="EMBL" id="MBM7714628.1"/>
    </source>
</evidence>
<dbReference type="EMBL" id="JAFBFH010000008">
    <property type="protein sequence ID" value="MBM7714628.1"/>
    <property type="molecule type" value="Genomic_DNA"/>
</dbReference>
<dbReference type="CDD" id="cd00298">
    <property type="entry name" value="ACD_sHsps_p23-like"/>
    <property type="match status" value="1"/>
</dbReference>
<organism evidence="1 2">
    <name type="scientific">Siminovitchia thermophila</name>
    <dbReference type="NCBI Taxonomy" id="1245522"/>
    <lineage>
        <taxon>Bacteria</taxon>
        <taxon>Bacillati</taxon>
        <taxon>Bacillota</taxon>
        <taxon>Bacilli</taxon>
        <taxon>Bacillales</taxon>
        <taxon>Bacillaceae</taxon>
        <taxon>Siminovitchia</taxon>
    </lineage>
</organism>
<name>A0ABS2R6W5_9BACI</name>
<reference evidence="1 2" key="1">
    <citation type="submission" date="2021-01" db="EMBL/GenBank/DDBJ databases">
        <title>Genomic Encyclopedia of Type Strains, Phase IV (KMG-IV): sequencing the most valuable type-strain genomes for metagenomic binning, comparative biology and taxonomic classification.</title>
        <authorList>
            <person name="Goeker M."/>
        </authorList>
    </citation>
    <scope>NUCLEOTIDE SEQUENCE [LARGE SCALE GENOMIC DNA]</scope>
    <source>
        <strain evidence="1 2">DSM 105453</strain>
    </source>
</reference>
<accession>A0ABS2R6W5</accession>
<proteinExistence type="predicted"/>
<dbReference type="SUPFAM" id="SSF49764">
    <property type="entry name" value="HSP20-like chaperones"/>
    <property type="match status" value="1"/>
</dbReference>
<dbReference type="InterPro" id="IPR008978">
    <property type="entry name" value="HSP20-like_chaperone"/>
</dbReference>
<evidence type="ECO:0000313" key="2">
    <source>
        <dbReference type="Proteomes" id="UP000823485"/>
    </source>
</evidence>
<protein>
    <submittedName>
        <fullName evidence="1">Uncharacterized protein</fullName>
    </submittedName>
</protein>